<reference evidence="2" key="1">
    <citation type="submission" date="2021-03" db="EMBL/GenBank/DDBJ databases">
        <authorList>
            <person name="Bekaert M."/>
        </authorList>
    </citation>
    <scope>NUCLEOTIDE SEQUENCE</scope>
</reference>
<feature type="region of interest" description="Disordered" evidence="1">
    <location>
        <begin position="290"/>
        <end position="326"/>
    </location>
</feature>
<feature type="compositionally biased region" description="Polar residues" evidence="1">
    <location>
        <begin position="1"/>
        <end position="13"/>
    </location>
</feature>
<dbReference type="Proteomes" id="UP000683360">
    <property type="component" value="Unassembled WGS sequence"/>
</dbReference>
<dbReference type="AlphaFoldDB" id="A0A8S3SVH5"/>
<comment type="caution">
    <text evidence="2">The sequence shown here is derived from an EMBL/GenBank/DDBJ whole genome shotgun (WGS) entry which is preliminary data.</text>
</comment>
<evidence type="ECO:0000313" key="3">
    <source>
        <dbReference type="Proteomes" id="UP000683360"/>
    </source>
</evidence>
<gene>
    <name evidence="2" type="ORF">MEDL_36867</name>
</gene>
<feature type="compositionally biased region" description="Polar residues" evidence="1">
    <location>
        <begin position="297"/>
        <end position="307"/>
    </location>
</feature>
<dbReference type="OrthoDB" id="426210at2759"/>
<evidence type="ECO:0000313" key="2">
    <source>
        <dbReference type="EMBL" id="CAG2223597.1"/>
    </source>
</evidence>
<protein>
    <submittedName>
        <fullName evidence="2">Uncharacterized protein</fullName>
    </submittedName>
</protein>
<name>A0A8S3SVH5_MYTED</name>
<proteinExistence type="predicted"/>
<evidence type="ECO:0000256" key="1">
    <source>
        <dbReference type="SAM" id="MobiDB-lite"/>
    </source>
</evidence>
<accession>A0A8S3SVH5</accession>
<organism evidence="2 3">
    <name type="scientific">Mytilus edulis</name>
    <name type="common">Blue mussel</name>
    <dbReference type="NCBI Taxonomy" id="6550"/>
    <lineage>
        <taxon>Eukaryota</taxon>
        <taxon>Metazoa</taxon>
        <taxon>Spiralia</taxon>
        <taxon>Lophotrochozoa</taxon>
        <taxon>Mollusca</taxon>
        <taxon>Bivalvia</taxon>
        <taxon>Autobranchia</taxon>
        <taxon>Pteriomorphia</taxon>
        <taxon>Mytilida</taxon>
        <taxon>Mytiloidea</taxon>
        <taxon>Mytilidae</taxon>
        <taxon>Mytilinae</taxon>
        <taxon>Mytilus</taxon>
    </lineage>
</organism>
<keyword evidence="3" id="KW-1185">Reference proteome</keyword>
<dbReference type="EMBL" id="CAJPWZ010001791">
    <property type="protein sequence ID" value="CAG2223597.1"/>
    <property type="molecule type" value="Genomic_DNA"/>
</dbReference>
<sequence length="376" mass="42967">MSSDIQHVPTRNTLSKHSHPWMNSDLRRLSNKKQRTYILAKCSGKTRDKKKYKTQNLQKESRQTHMYSSHIEDVVSADNVPAHILKHAADSLAPYLTRMLQLSWTKVGSQLNGVKRTSCLSTRKEKNTYPQITGLSHWHLYHANLFEHVIHSTVIDHFDHHHILFDEQHEVADPRDLNATLRNGTTSGRCFHLENAVMRISIELQLLVVKTYSGINTKIIPPEKQPGPSVSPQKHWPLPSTEYAGTVWYLYQATLIKDSNSVQHKAARLYITSTLHRHFPRLCHWTIRPTPVGHPTAKTNKPASSPLLQDPKPTSGDTTSYLRHYGDSRTRDGDIIRQIRATKEVCNSFSPRSVRDWNLLPDTIAAAVTLRKFLAI</sequence>
<feature type="region of interest" description="Disordered" evidence="1">
    <location>
        <begin position="1"/>
        <end position="21"/>
    </location>
</feature>